<feature type="compositionally biased region" description="Basic and acidic residues" evidence="1">
    <location>
        <begin position="105"/>
        <end position="117"/>
    </location>
</feature>
<evidence type="ECO:0000256" key="1">
    <source>
        <dbReference type="SAM" id="MobiDB-lite"/>
    </source>
</evidence>
<feature type="region of interest" description="Disordered" evidence="1">
    <location>
        <begin position="17"/>
        <end position="54"/>
    </location>
</feature>
<accession>A0A4U5P8T6</accession>
<name>A0A4U5P8T6_STECR</name>
<feature type="compositionally biased region" description="Basic and acidic residues" evidence="1">
    <location>
        <begin position="80"/>
        <end position="89"/>
    </location>
</feature>
<reference evidence="2" key="3">
    <citation type="journal article" date="2019" name="G3 (Bethesda)">
        <title>Hybrid Assembly of the Genome of the Entomopathogenic Nematode Steinernema carpocapsae Identifies the X-Chromosome.</title>
        <authorList>
            <person name="Serra L."/>
            <person name="Macchietto M."/>
            <person name="Macias-Munoz A."/>
            <person name="McGill C.J."/>
            <person name="Rodriguez I.M."/>
            <person name="Rodriguez B."/>
            <person name="Murad R."/>
            <person name="Mortazavi A."/>
        </authorList>
    </citation>
    <scope>NUCLEOTIDE SEQUENCE</scope>
    <source>
        <strain evidence="2">ALL</strain>
    </source>
</reference>
<dbReference type="EMBL" id="AZBU02000002">
    <property type="protein sequence ID" value="TKR92284.1"/>
    <property type="molecule type" value="Genomic_DNA"/>
</dbReference>
<reference evidence="2" key="1">
    <citation type="submission" date="2013-11" db="EMBL/GenBank/DDBJ databases">
        <authorList>
            <person name="Sternberg P."/>
            <person name="Dillman A."/>
            <person name="Macchietto M."/>
        </authorList>
    </citation>
    <scope>NUCLEOTIDE SEQUENCE</scope>
    <source>
        <strain evidence="2">ALL</strain>
    </source>
</reference>
<proteinExistence type="predicted"/>
<evidence type="ECO:0000313" key="2">
    <source>
        <dbReference type="EMBL" id="TKR92284.1"/>
    </source>
</evidence>
<reference evidence="2" key="2">
    <citation type="journal article" date="2015" name="Genome Biol.">
        <title>Comparative genomics of Steinernema reveals deeply conserved gene regulatory networks.</title>
        <authorList>
            <person name="Dillman A.R."/>
            <person name="Macchietto M."/>
            <person name="Porter C.F."/>
            <person name="Rogers A."/>
            <person name="Williams B."/>
            <person name="Antoshechkin I."/>
            <person name="Lee M.M."/>
            <person name="Goodwin Z."/>
            <person name="Lu X."/>
            <person name="Lewis E.E."/>
            <person name="Goodrich-Blair H."/>
            <person name="Stock S.P."/>
            <person name="Adams B.J."/>
            <person name="Sternberg P.W."/>
            <person name="Mortazavi A."/>
        </authorList>
    </citation>
    <scope>NUCLEOTIDE SEQUENCE [LARGE SCALE GENOMIC DNA]</scope>
    <source>
        <strain evidence="2">ALL</strain>
    </source>
</reference>
<gene>
    <name evidence="2" type="ORF">L596_006968</name>
</gene>
<dbReference type="AlphaFoldDB" id="A0A4U5P8T6"/>
<protein>
    <submittedName>
        <fullName evidence="2">Uncharacterized protein</fullName>
    </submittedName>
</protein>
<comment type="caution">
    <text evidence="2">The sequence shown here is derived from an EMBL/GenBank/DDBJ whole genome shotgun (WGS) entry which is preliminary data.</text>
</comment>
<feature type="region of interest" description="Disordered" evidence="1">
    <location>
        <begin position="68"/>
        <end position="130"/>
    </location>
</feature>
<organism evidence="2">
    <name type="scientific">Steinernema carpocapsae</name>
    <name type="common">Entomopathogenic nematode</name>
    <dbReference type="NCBI Taxonomy" id="34508"/>
    <lineage>
        <taxon>Eukaryota</taxon>
        <taxon>Metazoa</taxon>
        <taxon>Ecdysozoa</taxon>
        <taxon>Nematoda</taxon>
        <taxon>Chromadorea</taxon>
        <taxon>Rhabditida</taxon>
        <taxon>Tylenchina</taxon>
        <taxon>Panagrolaimomorpha</taxon>
        <taxon>Strongyloidoidea</taxon>
        <taxon>Steinernematidae</taxon>
        <taxon>Steinernema</taxon>
    </lineage>
</organism>
<sequence length="130" mass="14038">MQSEFAERCKEGRFALSAFQFGPELTDPPGEQTSQKRRQGASPCPRSPDPIAEAANTSLDALLAQAAKVNSSKQSGGRIRCSEKGETKSGEVAFNDQGKTHKKTKDSQPRGEGDLLRTENTATIRSLEKA</sequence>